<dbReference type="AlphaFoldDB" id="A0A162KX92"/>
<feature type="domain" description="Transposase IS66 central" evidence="2">
    <location>
        <begin position="168"/>
        <end position="453"/>
    </location>
</feature>
<dbReference type="Pfam" id="PF03050">
    <property type="entry name" value="DDE_Tnp_IS66"/>
    <property type="match status" value="1"/>
</dbReference>
<dbReference type="EMBL" id="LROR01000074">
    <property type="protein sequence ID" value="OBR91360.1"/>
    <property type="molecule type" value="Genomic_DNA"/>
</dbReference>
<keyword evidence="1" id="KW-0175">Coiled coil</keyword>
<evidence type="ECO:0000313" key="8">
    <source>
        <dbReference type="Proteomes" id="UP000077384"/>
    </source>
</evidence>
<sequence length="513" mass="59319">MYTKNEILELKNRIIQLEKENKTLHETVEFLTHKLFGRSSEKTSVIAGQINLFNEVETESKPSAPEPTLREVANYRRKKFNGQRAELLKDIPHDTVICGLEEDERFCEKCGTSLVSIGREFIRTELEFIPAKVRVIDYYRESYECRKCRKEGLPYIEKSPMPYPVVQHSMASPSTVAHIMYEKFVDALPLYRQEKEWESLGVKLSRTTMSNWIMVAARDWLIPLTKLMHQKLIEEKYLHADETPVQVLMEPGRKNTSESYMWVYSTYAGSQTPIRLFDYKPSRSGNCPQKFLKGFKGYLHTDCYSGYNKVPGVIRCLCWTHLRRYFVEALPKDIKSPEATLPAIGIDFCNKLFSEEKLLVNLTPDERKMKRLETEKPILEVFWSWANSIKQSCLPKSRLGKAVDYAVKNKEGFMNYLMDGNCAISNNLSENSIRPFTIGRKNWLFSGSPRGAEASAAVYSIIETAKANGIEPYSYLKFLFKSLPGVQFEAHPEFLEEYLPWDPWVQSSCKKKA</sequence>
<accession>A0A162KX92</accession>
<evidence type="ECO:0000259" key="3">
    <source>
        <dbReference type="Pfam" id="PF13005"/>
    </source>
</evidence>
<evidence type="ECO:0000313" key="9">
    <source>
        <dbReference type="Proteomes" id="UP000093694"/>
    </source>
</evidence>
<dbReference type="NCBIfam" id="NF033517">
    <property type="entry name" value="transpos_IS66"/>
    <property type="match status" value="1"/>
</dbReference>
<evidence type="ECO:0000256" key="1">
    <source>
        <dbReference type="SAM" id="Coils"/>
    </source>
</evidence>
<reference evidence="6 8" key="1">
    <citation type="journal article" date="2015" name="Biotechnol. Bioeng.">
        <title>Genome sequence and phenotypic characterization of Caulobacter segnis.</title>
        <authorList>
            <person name="Patel S."/>
            <person name="Fletcher B."/>
            <person name="Scott D.C."/>
            <person name="Ely B."/>
        </authorList>
    </citation>
    <scope>NUCLEOTIDE SEQUENCE [LARGE SCALE GENOMIC DNA]</scope>
    <source>
        <strain evidence="6 8">PS02</strain>
    </source>
</reference>
<dbReference type="EMBL" id="LITQ01000050">
    <property type="protein sequence ID" value="OAA85386.1"/>
    <property type="molecule type" value="Genomic_DNA"/>
</dbReference>
<dbReference type="InterPro" id="IPR052344">
    <property type="entry name" value="Transposase-related"/>
</dbReference>
<gene>
    <name evidence="7" type="ORF">CLCOS_35090</name>
    <name evidence="6" type="ORF">WX73_03221</name>
</gene>
<feature type="domain" description="Transposase IS66 zinc-finger binding" evidence="3">
    <location>
        <begin position="104"/>
        <end position="148"/>
    </location>
</feature>
<proteinExistence type="predicted"/>
<dbReference type="RefSeq" id="WP_063602533.1">
    <property type="nucleotide sequence ID" value="NZ_LITQ01000050.1"/>
</dbReference>
<dbReference type="InterPro" id="IPR004291">
    <property type="entry name" value="Transposase_IS66_central"/>
</dbReference>
<reference evidence="7 9" key="2">
    <citation type="journal article" date="2016" name="Front. Microbiol.">
        <title>Industrial Acetogenic Biocatalysts: A Comparative Metabolic and Genomic Analysis.</title>
        <authorList>
            <person name="Bengelsdorf F."/>
            <person name="Poehlein A."/>
            <person name="Sonja S."/>
            <person name="Erz C."/>
            <person name="Hummel T."/>
            <person name="Hoffmeister S."/>
            <person name="Daniel R."/>
            <person name="Durre P."/>
        </authorList>
    </citation>
    <scope>NUCLEOTIDE SEQUENCE [LARGE SCALE GENOMIC DNA]</scope>
    <source>
        <strain evidence="7 9">PTA-10522</strain>
    </source>
</reference>
<organism evidence="6 8">
    <name type="scientific">Clostridium coskatii</name>
    <dbReference type="NCBI Taxonomy" id="1705578"/>
    <lineage>
        <taxon>Bacteria</taxon>
        <taxon>Bacillati</taxon>
        <taxon>Bacillota</taxon>
        <taxon>Clostridia</taxon>
        <taxon>Eubacteriales</taxon>
        <taxon>Clostridiaceae</taxon>
        <taxon>Clostridium</taxon>
    </lineage>
</organism>
<comment type="caution">
    <text evidence="6">The sequence shown here is derived from an EMBL/GenBank/DDBJ whole genome shotgun (WGS) entry which is preliminary data.</text>
</comment>
<feature type="domain" description="Transposase TnpC homeodomain" evidence="4">
    <location>
        <begin position="24"/>
        <end position="96"/>
    </location>
</feature>
<feature type="domain" description="Transposase IS66 C-terminal" evidence="5">
    <location>
        <begin position="460"/>
        <end position="501"/>
    </location>
</feature>
<keyword evidence="9" id="KW-1185">Reference proteome</keyword>
<protein>
    <submittedName>
        <fullName evidence="6">Transposase IS66 family protein</fullName>
    </submittedName>
</protein>
<dbReference type="InterPro" id="IPR039552">
    <property type="entry name" value="IS66_C"/>
</dbReference>
<evidence type="ECO:0000259" key="5">
    <source>
        <dbReference type="Pfam" id="PF13817"/>
    </source>
</evidence>
<dbReference type="InterPro" id="IPR024474">
    <property type="entry name" value="Znf_dom_IS66"/>
</dbReference>
<evidence type="ECO:0000313" key="7">
    <source>
        <dbReference type="EMBL" id="OBR91360.1"/>
    </source>
</evidence>
<dbReference type="Proteomes" id="UP000077384">
    <property type="component" value="Unassembled WGS sequence"/>
</dbReference>
<dbReference type="Pfam" id="PF13817">
    <property type="entry name" value="DDE_Tnp_IS66_C"/>
    <property type="match status" value="1"/>
</dbReference>
<evidence type="ECO:0000313" key="6">
    <source>
        <dbReference type="EMBL" id="OAA85386.1"/>
    </source>
</evidence>
<evidence type="ECO:0000259" key="4">
    <source>
        <dbReference type="Pfam" id="PF13007"/>
    </source>
</evidence>
<dbReference type="Proteomes" id="UP000093694">
    <property type="component" value="Unassembled WGS sequence"/>
</dbReference>
<dbReference type="Pfam" id="PF13005">
    <property type="entry name" value="zf-IS66"/>
    <property type="match status" value="1"/>
</dbReference>
<dbReference type="InterPro" id="IPR024463">
    <property type="entry name" value="Transposase_TnpC_homeodom"/>
</dbReference>
<evidence type="ECO:0000259" key="2">
    <source>
        <dbReference type="Pfam" id="PF03050"/>
    </source>
</evidence>
<dbReference type="PANTHER" id="PTHR33678:SF1">
    <property type="entry name" value="BLL1576 PROTEIN"/>
    <property type="match status" value="1"/>
</dbReference>
<name>A0A162KX92_9CLOT</name>
<dbReference type="Pfam" id="PF13007">
    <property type="entry name" value="LZ_Tnp_IS66"/>
    <property type="match status" value="1"/>
</dbReference>
<feature type="coiled-coil region" evidence="1">
    <location>
        <begin position="7"/>
        <end position="34"/>
    </location>
</feature>
<dbReference type="PANTHER" id="PTHR33678">
    <property type="entry name" value="BLL1576 PROTEIN"/>
    <property type="match status" value="1"/>
</dbReference>
<dbReference type="PATRIC" id="fig|1705578.3.peg.3285"/>